<dbReference type="KEGG" id="serw:FY030_13650"/>
<dbReference type="EC" id="4.1.3.27" evidence="1"/>
<proteinExistence type="predicted"/>
<dbReference type="InterPro" id="IPR006221">
    <property type="entry name" value="TrpG/PapA_dom"/>
</dbReference>
<dbReference type="RefSeq" id="WP_158062846.1">
    <property type="nucleotide sequence ID" value="NZ_CP044427.1"/>
</dbReference>
<protein>
    <recommendedName>
        <fullName evidence="1">anthranilate synthase</fullName>
        <ecNumber evidence="1">4.1.3.27</ecNumber>
    </recommendedName>
</protein>
<dbReference type="AlphaFoldDB" id="A0A5J6VAB1"/>
<evidence type="ECO:0000259" key="6">
    <source>
        <dbReference type="Pfam" id="PF00425"/>
    </source>
</evidence>
<evidence type="ECO:0000256" key="4">
    <source>
        <dbReference type="ARBA" id="ARBA00047683"/>
    </source>
</evidence>
<evidence type="ECO:0000313" key="7">
    <source>
        <dbReference type="EMBL" id="QFG70354.1"/>
    </source>
</evidence>
<dbReference type="InterPro" id="IPR019999">
    <property type="entry name" value="Anth_synth_I-like"/>
</dbReference>
<dbReference type="InterPro" id="IPR017926">
    <property type="entry name" value="GATASE"/>
</dbReference>
<evidence type="ECO:0000259" key="5">
    <source>
        <dbReference type="Pfam" id="PF00117"/>
    </source>
</evidence>
<comment type="catalytic activity">
    <reaction evidence="4">
        <text>chorismate + L-glutamine = anthranilate + pyruvate + L-glutamate + H(+)</text>
        <dbReference type="Rhea" id="RHEA:21732"/>
        <dbReference type="ChEBI" id="CHEBI:15361"/>
        <dbReference type="ChEBI" id="CHEBI:15378"/>
        <dbReference type="ChEBI" id="CHEBI:16567"/>
        <dbReference type="ChEBI" id="CHEBI:29748"/>
        <dbReference type="ChEBI" id="CHEBI:29985"/>
        <dbReference type="ChEBI" id="CHEBI:58359"/>
        <dbReference type="EC" id="4.1.3.27"/>
    </reaction>
</comment>
<keyword evidence="8" id="KW-1185">Reference proteome</keyword>
<evidence type="ECO:0000313" key="8">
    <source>
        <dbReference type="Proteomes" id="UP000326546"/>
    </source>
</evidence>
<dbReference type="Proteomes" id="UP000326546">
    <property type="component" value="Chromosome"/>
</dbReference>
<organism evidence="7 8">
    <name type="scientific">Ornithinimicrobium pratense</name>
    <dbReference type="NCBI Taxonomy" id="2593973"/>
    <lineage>
        <taxon>Bacteria</taxon>
        <taxon>Bacillati</taxon>
        <taxon>Actinomycetota</taxon>
        <taxon>Actinomycetes</taxon>
        <taxon>Micrococcales</taxon>
        <taxon>Ornithinimicrobiaceae</taxon>
        <taxon>Ornithinimicrobium</taxon>
    </lineage>
</organism>
<gene>
    <name evidence="7" type="ORF">FY030_13650</name>
</gene>
<dbReference type="GO" id="GO:0000162">
    <property type="term" value="P:L-tryptophan biosynthetic process"/>
    <property type="evidence" value="ECO:0007669"/>
    <property type="project" value="TreeGrafter"/>
</dbReference>
<sequence length="649" mass="70313">MPRRALDQLLADPSGQSWAILWREGEDEAEILVGEVQDLERLHDIPRPTGEAPVLAMVPYRQIAERGFDAHDDGAPLRVLRPTLTGRVPVEDLVAALPTGPVEVTGERFSVSDEDYAATVARVIEEEIGEGEGANFVIRRDVVGHTGTDPSLAVLTWLRTLLLDERGAYWTFAVHTPGHSLVGATPERHVSVRDGRVSMNPISGTFRHPEREADPDGARLRASFAAFVADTKETEELFMVVDEEMKMMAEVCSEGGRITGPYLKQMAHLTHTEYLLDGRSDRDVRDVLRHTMFAPTVTGSPMENACTVIRRHEPTGRGYYSGVLALLDLDEDGGERLDAPILIRTAHVGGDGTVTVSAGATLVRHSDPVAECAETSAKARGVLAALGLRPRRDLGYAVDLADLPGVADSLAARNEALAPFWLAPQDSRPDPLLLGRRVLVVDAADAWTQMLAHMLRHLGMAAQVRRWEQVSTADVTRGPWDLVLFGPGPGDPTDRADPRVVRLRELLQARLDTVQPLLAVCLSHQVLCTLAGLQIGKLPSPHQGVQLPVDLWGDVRLIGFYNTFVALPPEDGRVPAVAGRELEMAVHRLGEGLGAADGASSRRDESVVALRGPGLASSQGHAESVLSRDGMITLHGLLRHALKPALPDP</sequence>
<dbReference type="GO" id="GO:0004049">
    <property type="term" value="F:anthranilate synthase activity"/>
    <property type="evidence" value="ECO:0007669"/>
    <property type="project" value="UniProtKB-EC"/>
</dbReference>
<dbReference type="InterPro" id="IPR015890">
    <property type="entry name" value="Chorismate_C"/>
</dbReference>
<dbReference type="Gene3D" id="3.60.120.10">
    <property type="entry name" value="Anthranilate synthase"/>
    <property type="match status" value="1"/>
</dbReference>
<dbReference type="PRINTS" id="PR00099">
    <property type="entry name" value="CPSGATASE"/>
</dbReference>
<name>A0A5J6VAB1_9MICO</name>
<dbReference type="SUPFAM" id="SSF52317">
    <property type="entry name" value="Class I glutamine amidotransferase-like"/>
    <property type="match status" value="1"/>
</dbReference>
<evidence type="ECO:0000256" key="1">
    <source>
        <dbReference type="ARBA" id="ARBA00012266"/>
    </source>
</evidence>
<dbReference type="Pfam" id="PF00117">
    <property type="entry name" value="GATase"/>
    <property type="match status" value="1"/>
</dbReference>
<dbReference type="InterPro" id="IPR029062">
    <property type="entry name" value="Class_I_gatase-like"/>
</dbReference>
<keyword evidence="3" id="KW-0456">Lyase</keyword>
<accession>A0A5J6VAB1</accession>
<dbReference type="EMBL" id="CP044427">
    <property type="protein sequence ID" value="QFG70354.1"/>
    <property type="molecule type" value="Genomic_DNA"/>
</dbReference>
<feature type="domain" description="Chorismate-utilising enzyme C-terminal" evidence="6">
    <location>
        <begin position="113"/>
        <end position="378"/>
    </location>
</feature>
<dbReference type="OrthoDB" id="8594609at2"/>
<dbReference type="PROSITE" id="PS51273">
    <property type="entry name" value="GATASE_TYPE_1"/>
    <property type="match status" value="1"/>
</dbReference>
<dbReference type="PANTHER" id="PTHR11236:SF49">
    <property type="entry name" value="ANTHRANILATE SYNTHASE COMPONENT 1"/>
    <property type="match status" value="1"/>
</dbReference>
<keyword evidence="2" id="KW-0315">Glutamine amidotransferase</keyword>
<reference evidence="7 8" key="1">
    <citation type="submission" date="2019-09" db="EMBL/GenBank/DDBJ databases">
        <title>Serinicoccus pratensis sp. nov., isolated from meadow soil.</title>
        <authorList>
            <person name="Zhang W."/>
        </authorList>
    </citation>
    <scope>NUCLEOTIDE SEQUENCE [LARGE SCALE GENOMIC DNA]</scope>
    <source>
        <strain evidence="7 8">W204</strain>
    </source>
</reference>
<feature type="domain" description="Glutamine amidotransferase" evidence="5">
    <location>
        <begin position="439"/>
        <end position="565"/>
    </location>
</feature>
<evidence type="ECO:0000256" key="2">
    <source>
        <dbReference type="ARBA" id="ARBA00022962"/>
    </source>
</evidence>
<dbReference type="PRINTS" id="PR00096">
    <property type="entry name" value="GATASE"/>
</dbReference>
<dbReference type="Gene3D" id="3.40.50.880">
    <property type="match status" value="1"/>
</dbReference>
<dbReference type="InterPro" id="IPR005801">
    <property type="entry name" value="ADC_synthase"/>
</dbReference>
<dbReference type="CDD" id="cd01743">
    <property type="entry name" value="GATase1_Anthranilate_Synthase"/>
    <property type="match status" value="1"/>
</dbReference>
<dbReference type="Pfam" id="PF00425">
    <property type="entry name" value="Chorismate_bind"/>
    <property type="match status" value="1"/>
</dbReference>
<evidence type="ECO:0000256" key="3">
    <source>
        <dbReference type="ARBA" id="ARBA00023239"/>
    </source>
</evidence>
<dbReference type="PANTHER" id="PTHR11236">
    <property type="entry name" value="AMINOBENZOATE/ANTHRANILATE SYNTHASE"/>
    <property type="match status" value="1"/>
</dbReference>
<dbReference type="SUPFAM" id="SSF56322">
    <property type="entry name" value="ADC synthase"/>
    <property type="match status" value="1"/>
</dbReference>